<dbReference type="Proteomes" id="UP000663879">
    <property type="component" value="Unassembled WGS sequence"/>
</dbReference>
<keyword evidence="2" id="KW-1185">Reference proteome</keyword>
<reference evidence="1" key="1">
    <citation type="submission" date="2021-02" db="EMBL/GenBank/DDBJ databases">
        <authorList>
            <person name="Nowell W R."/>
        </authorList>
    </citation>
    <scope>NUCLEOTIDE SEQUENCE</scope>
    <source>
        <strain evidence="1">Ploen Becks lab</strain>
    </source>
</reference>
<evidence type="ECO:0000313" key="2">
    <source>
        <dbReference type="Proteomes" id="UP000663879"/>
    </source>
</evidence>
<name>A0A813M2G8_9BILA</name>
<gene>
    <name evidence="1" type="ORF">OXX778_LOCUS549</name>
</gene>
<dbReference type="AlphaFoldDB" id="A0A813M2G8"/>
<sequence length="354" mass="41028">MYPDLKIFKVDKNVNNEYQELYYNYVKHKSFKFPIKTDPEFYVKLKTLAILASKQKGSSHLSVLSHVNEAHHECYLCNNIPKQALMVDILDRNECFGLSFYYRLAYIQKKSLHDVYINLNNLRKASPIKNLPFEKLLFNPKSSLDAYEQEQRVRKIDNLKMNMLKQLSVVIVKLDKSFIKLNEKHKNSQINENSAENFKTVNVDDAFSSNITNLEKHDGNNVNSPLENCPPNDDLLTEKTNEETCKHDNIMSRTVNLDTNIHSKDSPDLLTIDLSNNNNNETKITEDIFDWEKDTTLSNLTLKRKNITSDIECFLKHHRIAVESAEVLPTTSRAVLEDFEESDAEIVEIQADHE</sequence>
<protein>
    <submittedName>
        <fullName evidence="1">Uncharacterized protein</fullName>
    </submittedName>
</protein>
<evidence type="ECO:0000313" key="1">
    <source>
        <dbReference type="EMBL" id="CAF0708021.1"/>
    </source>
</evidence>
<dbReference type="EMBL" id="CAJNOC010000028">
    <property type="protein sequence ID" value="CAF0708021.1"/>
    <property type="molecule type" value="Genomic_DNA"/>
</dbReference>
<comment type="caution">
    <text evidence="1">The sequence shown here is derived from an EMBL/GenBank/DDBJ whole genome shotgun (WGS) entry which is preliminary data.</text>
</comment>
<proteinExistence type="predicted"/>
<organism evidence="1 2">
    <name type="scientific">Brachionus calyciflorus</name>
    <dbReference type="NCBI Taxonomy" id="104777"/>
    <lineage>
        <taxon>Eukaryota</taxon>
        <taxon>Metazoa</taxon>
        <taxon>Spiralia</taxon>
        <taxon>Gnathifera</taxon>
        <taxon>Rotifera</taxon>
        <taxon>Eurotatoria</taxon>
        <taxon>Monogononta</taxon>
        <taxon>Pseudotrocha</taxon>
        <taxon>Ploima</taxon>
        <taxon>Brachionidae</taxon>
        <taxon>Brachionus</taxon>
    </lineage>
</organism>
<accession>A0A813M2G8</accession>